<dbReference type="AlphaFoldDB" id="A0A7M2YAF0"/>
<keyword evidence="2" id="KW-1185">Reference proteome</keyword>
<dbReference type="KEGG" id="kfa:Q73A0000_09635"/>
<dbReference type="Proteomes" id="UP000594195">
    <property type="component" value="Chromosome"/>
</dbReference>
<dbReference type="RefSeq" id="WP_193810781.1">
    <property type="nucleotide sequence ID" value="NZ_CP040442.1"/>
</dbReference>
<gene>
    <name evidence="1" type="ORF">Q73A0000_09635</name>
</gene>
<reference evidence="1 2" key="1">
    <citation type="submission" date="2019-05" db="EMBL/GenBank/DDBJ databases">
        <title>Chryseobacterium sp. isolated from King George Island, maritime Antarctica.</title>
        <authorList>
            <person name="Peng X."/>
        </authorList>
    </citation>
    <scope>NUCLEOTIDE SEQUENCE [LARGE SCALE GENOMIC DNA]</scope>
    <source>
        <strain evidence="1 2">7-3A</strain>
    </source>
</reference>
<name>A0A7M2YAF0_9FLAO</name>
<evidence type="ECO:0000313" key="2">
    <source>
        <dbReference type="Proteomes" id="UP000594195"/>
    </source>
</evidence>
<proteinExistence type="predicted"/>
<dbReference type="Pfam" id="PF09357">
    <property type="entry name" value="RteC"/>
    <property type="match status" value="1"/>
</dbReference>
<dbReference type="InterPro" id="IPR018534">
    <property type="entry name" value="Tet_reg_excision_RteC"/>
</dbReference>
<sequence>MKSIHLIENTTLLWHDLQQKCSLLQVEKTNPLEYAQFALMETDQAVRTIKSWVITHDFDCWEHEITFFKELKPKFIAKFMYYSKVINVLSSLPASGTKFKKKLFDTEFEHLHYFAVENTEFISYFRRKATYLDSKYFLRFKYDLDVKLAMDMHSYDERFATSHDHLVATILANDEFEFFLKTQLHQLKENTVSEVTSPNSLHWTASKAALTELIFALHHTNCFNGGNADLSQTVRWFENKLEIDLGNYHKTMTEIGNRKTNQTKFIQLLQDNLNAYLEALEN</sequence>
<dbReference type="EMBL" id="CP040442">
    <property type="protein sequence ID" value="QOW10615.1"/>
    <property type="molecule type" value="Genomic_DNA"/>
</dbReference>
<accession>A0A7M2YAF0</accession>
<organism evidence="1 2">
    <name type="scientific">Kaistella flava</name>
    <name type="common">ex Peng et al. 2021</name>
    <dbReference type="NCBI Taxonomy" id="2038776"/>
    <lineage>
        <taxon>Bacteria</taxon>
        <taxon>Pseudomonadati</taxon>
        <taxon>Bacteroidota</taxon>
        <taxon>Flavobacteriia</taxon>
        <taxon>Flavobacteriales</taxon>
        <taxon>Weeksellaceae</taxon>
        <taxon>Chryseobacterium group</taxon>
        <taxon>Kaistella</taxon>
    </lineage>
</organism>
<protein>
    <submittedName>
        <fullName evidence="1">RteC protein</fullName>
    </submittedName>
</protein>
<evidence type="ECO:0000313" key="1">
    <source>
        <dbReference type="EMBL" id="QOW10615.1"/>
    </source>
</evidence>